<keyword evidence="3" id="KW-1185">Reference proteome</keyword>
<protein>
    <recommendedName>
        <fullName evidence="4">Subtilisin-like serine protease</fullName>
    </recommendedName>
</protein>
<comment type="caution">
    <text evidence="2">The sequence shown here is derived from an EMBL/GenBank/DDBJ whole genome shotgun (WGS) entry which is preliminary data.</text>
</comment>
<dbReference type="PANTHER" id="PTHR34414:SF1">
    <property type="entry name" value="SUBTILISIN-LIKE SERINE PROTEASE"/>
    <property type="match status" value="1"/>
</dbReference>
<sequence length="335" mass="38816">MPIINIKIELNKDLSLVTSANGENNLRRAGQDDLKSLPGQARTSLDNDPLKKYLKEALLAPNLDKMAPYLWLAFTPDHAHISPLHLQAARGRSVIVAENVYLHLVWYYDRIFIKPLPAYLLSSAFWEYIEETDIEIWQGAAGFMRTYAYLIKYEIDFRKAQSTELGLIPTNDGKNLITYERFAAFIAPFAELDDDRVRPRYHYGEMRLTRLNWFARFMLRRLTYYHIHAQWNEYLGRFLAPFLTAFVLLSTALSAMQVELAVQNAPQGSGNWVVFSQMCRWVSIIILVLVLVISTLLIFLVLFMFIHDQIFAQKVLRDKRSKYKKLETSLKSGVV</sequence>
<reference evidence="2 3" key="1">
    <citation type="journal article" date="2018" name="IMA Fungus">
        <title>IMA Genome-F 9: Draft genome sequence of Annulohypoxylon stygium, Aspergillus mulundensis, Berkeleyomyces basicola (syn. Thielaviopsis basicola), Ceratocystis smalleyi, two Cercospora beticola strains, Coleophoma cylindrospora, Fusarium fracticaudum, Phialophora cf. hyalina, and Morchella septimelata.</title>
        <authorList>
            <person name="Wingfield B.D."/>
            <person name="Bills G.F."/>
            <person name="Dong Y."/>
            <person name="Huang W."/>
            <person name="Nel W.J."/>
            <person name="Swalarsk-Parry B.S."/>
            <person name="Vaghefi N."/>
            <person name="Wilken P.M."/>
            <person name="An Z."/>
            <person name="de Beer Z.W."/>
            <person name="De Vos L."/>
            <person name="Chen L."/>
            <person name="Duong T.A."/>
            <person name="Gao Y."/>
            <person name="Hammerbacher A."/>
            <person name="Kikkert J.R."/>
            <person name="Li Y."/>
            <person name="Li H."/>
            <person name="Li K."/>
            <person name="Li Q."/>
            <person name="Liu X."/>
            <person name="Ma X."/>
            <person name="Naidoo K."/>
            <person name="Pethybridge S.J."/>
            <person name="Sun J."/>
            <person name="Steenkamp E.T."/>
            <person name="van der Nest M.A."/>
            <person name="van Wyk S."/>
            <person name="Wingfield M.J."/>
            <person name="Xiong C."/>
            <person name="Yue Q."/>
            <person name="Zhang X."/>
        </authorList>
    </citation>
    <scope>NUCLEOTIDE SEQUENCE [LARGE SCALE GENOMIC DNA]</scope>
    <source>
        <strain evidence="2 3">BP 5553</strain>
    </source>
</reference>
<name>A0A370TIK5_9HELO</name>
<dbReference type="RefSeq" id="XP_031868017.1">
    <property type="nucleotide sequence ID" value="XM_032015748.1"/>
</dbReference>
<evidence type="ECO:0008006" key="4">
    <source>
        <dbReference type="Google" id="ProtNLM"/>
    </source>
</evidence>
<evidence type="ECO:0000313" key="2">
    <source>
        <dbReference type="EMBL" id="RDL35194.1"/>
    </source>
</evidence>
<organism evidence="2 3">
    <name type="scientific">Venustampulla echinocandica</name>
    <dbReference type="NCBI Taxonomy" id="2656787"/>
    <lineage>
        <taxon>Eukaryota</taxon>
        <taxon>Fungi</taxon>
        <taxon>Dikarya</taxon>
        <taxon>Ascomycota</taxon>
        <taxon>Pezizomycotina</taxon>
        <taxon>Leotiomycetes</taxon>
        <taxon>Helotiales</taxon>
        <taxon>Pleuroascaceae</taxon>
        <taxon>Venustampulla</taxon>
    </lineage>
</organism>
<dbReference type="PANTHER" id="PTHR34414">
    <property type="entry name" value="HET DOMAIN-CONTAINING PROTEIN-RELATED"/>
    <property type="match status" value="1"/>
</dbReference>
<keyword evidence="1" id="KW-0472">Membrane</keyword>
<dbReference type="AlphaFoldDB" id="A0A370TIK5"/>
<evidence type="ECO:0000256" key="1">
    <source>
        <dbReference type="SAM" id="Phobius"/>
    </source>
</evidence>
<keyword evidence="1" id="KW-0812">Transmembrane</keyword>
<dbReference type="InterPro" id="IPR046536">
    <property type="entry name" value="DUF6601"/>
</dbReference>
<dbReference type="Proteomes" id="UP000254866">
    <property type="component" value="Unassembled WGS sequence"/>
</dbReference>
<dbReference type="EMBL" id="NPIC01000006">
    <property type="protein sequence ID" value="RDL35194.1"/>
    <property type="molecule type" value="Genomic_DNA"/>
</dbReference>
<dbReference type="GeneID" id="43599974"/>
<dbReference type="STRING" id="2656787.A0A370TIK5"/>
<evidence type="ECO:0000313" key="3">
    <source>
        <dbReference type="Proteomes" id="UP000254866"/>
    </source>
</evidence>
<dbReference type="Pfam" id="PF20246">
    <property type="entry name" value="DUF6601"/>
    <property type="match status" value="1"/>
</dbReference>
<proteinExistence type="predicted"/>
<feature type="transmembrane region" description="Helical" evidence="1">
    <location>
        <begin position="238"/>
        <end position="261"/>
    </location>
</feature>
<accession>A0A370TIK5</accession>
<keyword evidence="1" id="KW-1133">Transmembrane helix</keyword>
<feature type="transmembrane region" description="Helical" evidence="1">
    <location>
        <begin position="281"/>
        <end position="306"/>
    </location>
</feature>
<gene>
    <name evidence="2" type="ORF">BP5553_07125</name>
</gene>
<dbReference type="OrthoDB" id="5086500at2759"/>